<dbReference type="SUPFAM" id="SSF56219">
    <property type="entry name" value="DNase I-like"/>
    <property type="match status" value="1"/>
</dbReference>
<dbReference type="EMBL" id="CAVP010059279">
    <property type="protein sequence ID" value="CDL95692.1"/>
    <property type="molecule type" value="Genomic_DNA"/>
</dbReference>
<keyword evidence="1" id="KW-0540">Nuclease</keyword>
<proteinExistence type="predicted"/>
<name>W6NUL0_HAECO</name>
<dbReference type="InterPro" id="IPR036691">
    <property type="entry name" value="Endo/exonu/phosph_ase_sf"/>
</dbReference>
<gene>
    <name evidence="1" type="ORF">HCOI_01353400</name>
</gene>
<evidence type="ECO:0000313" key="1">
    <source>
        <dbReference type="EMBL" id="CDL95692.1"/>
    </source>
</evidence>
<reference evidence="1" key="2">
    <citation type="submission" date="2013-05" db="EMBL/GenBank/DDBJ databases">
        <title>The genome and transcriptome of Haemonchus contortus: a key model parasite for drug and vaccine discovery.</title>
        <authorList>
            <person name="Laing R."/>
            <person name="Kikuchi T."/>
            <person name="Martinelli A."/>
            <person name="Tsai I.J."/>
            <person name="Beech R.N."/>
            <person name="Redman E."/>
            <person name="Holroyd N."/>
            <person name="Bartley D.J."/>
            <person name="Beasley H."/>
            <person name="Britton C."/>
            <person name="Curran D."/>
            <person name="Devaney E."/>
            <person name="Gilabert A."/>
            <person name="Jackson F."/>
            <person name="Hunt M."/>
            <person name="Johnston S."/>
            <person name="Kryukov I."/>
            <person name="Li K."/>
            <person name="Morrison A.A."/>
            <person name="Reid A.J."/>
            <person name="Sargison N."/>
            <person name="Saunders G."/>
            <person name="Wasmuth J.D."/>
            <person name="Wolstenholme A."/>
            <person name="Berriman M."/>
            <person name="Gilleard J.S."/>
            <person name="Cotton J.A."/>
        </authorList>
    </citation>
    <scope>NUCLEOTIDE SEQUENCE [LARGE SCALE GENOMIC DNA]</scope>
    <source>
        <strain evidence="1">ISE/inbred ISE</strain>
    </source>
</reference>
<keyword evidence="1" id="KW-0808">Transferase</keyword>
<organism evidence="1">
    <name type="scientific">Haemonchus contortus</name>
    <name type="common">Barber pole worm</name>
    <dbReference type="NCBI Taxonomy" id="6289"/>
    <lineage>
        <taxon>Eukaryota</taxon>
        <taxon>Metazoa</taxon>
        <taxon>Ecdysozoa</taxon>
        <taxon>Nematoda</taxon>
        <taxon>Chromadorea</taxon>
        <taxon>Rhabditida</taxon>
        <taxon>Rhabditina</taxon>
        <taxon>Rhabditomorpha</taxon>
        <taxon>Strongyloidea</taxon>
        <taxon>Trichostrongylidae</taxon>
        <taxon>Haemonchus</taxon>
    </lineage>
</organism>
<keyword evidence="1" id="KW-0695">RNA-directed DNA polymerase</keyword>
<dbReference type="GO" id="GO:0004519">
    <property type="term" value="F:endonuclease activity"/>
    <property type="evidence" value="ECO:0007669"/>
    <property type="project" value="UniProtKB-KW"/>
</dbReference>
<dbReference type="AlphaFoldDB" id="W6NUL0"/>
<comment type="caution">
    <text evidence="1">The sequence shown here is derived from an EMBL/GenBank/DDBJ whole genome shotgun (WGS) entry which is preliminary data.</text>
</comment>
<protein>
    <submittedName>
        <fullName evidence="1">Endonuclease-reverse transcriptase</fullName>
    </submittedName>
</protein>
<dbReference type="Gene3D" id="3.60.10.10">
    <property type="entry name" value="Endonuclease/exonuclease/phosphatase"/>
    <property type="match status" value="1"/>
</dbReference>
<accession>W6NUL0</accession>
<keyword evidence="1" id="KW-0548">Nucleotidyltransferase</keyword>
<dbReference type="GO" id="GO:0003964">
    <property type="term" value="F:RNA-directed DNA polymerase activity"/>
    <property type="evidence" value="ECO:0007669"/>
    <property type="project" value="UniProtKB-KW"/>
</dbReference>
<reference evidence="1" key="1">
    <citation type="submission" date="2013-03" db="EMBL/GenBank/DDBJ databases">
        <authorList>
            <person name="Aslett M."/>
        </authorList>
    </citation>
    <scope>NUCLEOTIDE SEQUENCE [LARGE SCALE GENOMIC DNA]</scope>
    <source>
        <strain evidence="1">ISE/inbred ISE</strain>
    </source>
</reference>
<keyword evidence="1" id="KW-0378">Hydrolase</keyword>
<sequence>MRDHVNCYYPHPAADEEELDALYDQLEEIIHNEKSFYKVVVEDFNARLGKAQEEEFRIEKFGMRERNENGNRLAGLLSAARLFHWNSSFQKEEPRRRTWESPNGTTHAELGHTLANRKWC</sequence>
<keyword evidence="1" id="KW-0255">Endonuclease</keyword>